<organism evidence="1 2">
    <name type="scientific">Novosphingobium indicum</name>
    <dbReference type="NCBI Taxonomy" id="462949"/>
    <lineage>
        <taxon>Bacteria</taxon>
        <taxon>Pseudomonadati</taxon>
        <taxon>Pseudomonadota</taxon>
        <taxon>Alphaproteobacteria</taxon>
        <taxon>Sphingomonadales</taxon>
        <taxon>Sphingomonadaceae</taxon>
        <taxon>Novosphingobium</taxon>
    </lineage>
</organism>
<gene>
    <name evidence="1" type="ORF">GCM10011349_07390</name>
</gene>
<accession>A0ABQ2JEB7</accession>
<evidence type="ECO:0008006" key="3">
    <source>
        <dbReference type="Google" id="ProtNLM"/>
    </source>
</evidence>
<dbReference type="Proteomes" id="UP000605099">
    <property type="component" value="Unassembled WGS sequence"/>
</dbReference>
<comment type="caution">
    <text evidence="1">The sequence shown here is derived from an EMBL/GenBank/DDBJ whole genome shotgun (WGS) entry which is preliminary data.</text>
</comment>
<evidence type="ECO:0000313" key="2">
    <source>
        <dbReference type="Proteomes" id="UP000605099"/>
    </source>
</evidence>
<protein>
    <recommendedName>
        <fullName evidence="3">Integrase</fullName>
    </recommendedName>
</protein>
<name>A0ABQ2JEB7_9SPHN</name>
<reference evidence="2" key="1">
    <citation type="journal article" date="2019" name="Int. J. Syst. Evol. Microbiol.">
        <title>The Global Catalogue of Microorganisms (GCM) 10K type strain sequencing project: providing services to taxonomists for standard genome sequencing and annotation.</title>
        <authorList>
            <consortium name="The Broad Institute Genomics Platform"/>
            <consortium name="The Broad Institute Genome Sequencing Center for Infectious Disease"/>
            <person name="Wu L."/>
            <person name="Ma J."/>
        </authorList>
    </citation>
    <scope>NUCLEOTIDE SEQUENCE [LARGE SCALE GENOMIC DNA]</scope>
    <source>
        <strain evidence="2">CGMCC 1.6784</strain>
    </source>
</reference>
<sequence length="98" mass="10967">MHATLRAKRARNNAYQRVTLTGSTHWYTHLSSGDIVADLYQKALESERRSLWAECRLKGLAKDTPARIRIAELDELLAQHKAKKGVPSRPSGSDAKTP</sequence>
<evidence type="ECO:0000313" key="1">
    <source>
        <dbReference type="EMBL" id="GGN43368.1"/>
    </source>
</evidence>
<keyword evidence="2" id="KW-1185">Reference proteome</keyword>
<dbReference type="EMBL" id="BMLK01000003">
    <property type="protein sequence ID" value="GGN43368.1"/>
    <property type="molecule type" value="Genomic_DNA"/>
</dbReference>
<proteinExistence type="predicted"/>